<proteinExistence type="predicted"/>
<dbReference type="InterPro" id="IPR011008">
    <property type="entry name" value="Dimeric_a/b-barrel"/>
</dbReference>
<organism evidence="2 3">
    <name type="scientific">Kytococcus aerolatus</name>
    <dbReference type="NCBI Taxonomy" id="592308"/>
    <lineage>
        <taxon>Bacteria</taxon>
        <taxon>Bacillati</taxon>
        <taxon>Actinomycetota</taxon>
        <taxon>Actinomycetes</taxon>
        <taxon>Micrococcales</taxon>
        <taxon>Kytococcaceae</taxon>
        <taxon>Kytococcus</taxon>
    </lineage>
</organism>
<reference evidence="2 3" key="1">
    <citation type="submission" date="2017-06" db="EMBL/GenBank/DDBJ databases">
        <authorList>
            <person name="Kim H.J."/>
            <person name="Triplett B.A."/>
        </authorList>
    </citation>
    <scope>NUCLEOTIDE SEQUENCE [LARGE SCALE GENOMIC DNA]</scope>
    <source>
        <strain evidence="2 3">DSM 22179</strain>
    </source>
</reference>
<dbReference type="Pfam" id="PF03992">
    <property type="entry name" value="ABM"/>
    <property type="match status" value="1"/>
</dbReference>
<evidence type="ECO:0000313" key="3">
    <source>
        <dbReference type="Proteomes" id="UP000198122"/>
    </source>
</evidence>
<feature type="domain" description="ABM" evidence="1">
    <location>
        <begin position="4"/>
        <end position="95"/>
    </location>
</feature>
<dbReference type="AlphaFoldDB" id="A0A212U6T1"/>
<dbReference type="EMBL" id="FYEZ01000003">
    <property type="protein sequence ID" value="SNC73781.1"/>
    <property type="molecule type" value="Genomic_DNA"/>
</dbReference>
<sequence>MSAIVVAGWMRVDPARRGDLVEGHRYVMELARQEPACIDFVVSADPVDDSRVCLLEIWDDRAALEAFRARPFPEGRTAPPEPDEISVREYLADEVRTLAD</sequence>
<dbReference type="Gene3D" id="3.30.70.100">
    <property type="match status" value="1"/>
</dbReference>
<keyword evidence="2" id="KW-0560">Oxidoreductase</keyword>
<gene>
    <name evidence="2" type="ORF">SAMN05445756_2141</name>
</gene>
<protein>
    <submittedName>
        <fullName evidence="2">Quinol monooxygenase YgiN</fullName>
    </submittedName>
</protein>
<evidence type="ECO:0000259" key="1">
    <source>
        <dbReference type="PROSITE" id="PS51725"/>
    </source>
</evidence>
<dbReference type="SUPFAM" id="SSF54909">
    <property type="entry name" value="Dimeric alpha+beta barrel"/>
    <property type="match status" value="1"/>
</dbReference>
<dbReference type="GO" id="GO:0004497">
    <property type="term" value="F:monooxygenase activity"/>
    <property type="evidence" value="ECO:0007669"/>
    <property type="project" value="UniProtKB-KW"/>
</dbReference>
<name>A0A212U6T1_9MICO</name>
<dbReference type="PROSITE" id="PS51725">
    <property type="entry name" value="ABM"/>
    <property type="match status" value="1"/>
</dbReference>
<accession>A0A212U6T1</accession>
<evidence type="ECO:0000313" key="2">
    <source>
        <dbReference type="EMBL" id="SNC73781.1"/>
    </source>
</evidence>
<dbReference type="Proteomes" id="UP000198122">
    <property type="component" value="Unassembled WGS sequence"/>
</dbReference>
<dbReference type="OrthoDB" id="165368at2"/>
<dbReference type="RefSeq" id="WP_159461909.1">
    <property type="nucleotide sequence ID" value="NZ_FYEZ01000003.1"/>
</dbReference>
<keyword evidence="3" id="KW-1185">Reference proteome</keyword>
<dbReference type="InterPro" id="IPR007138">
    <property type="entry name" value="ABM_dom"/>
</dbReference>
<keyword evidence="2" id="KW-0503">Monooxygenase</keyword>